<dbReference type="AlphaFoldDB" id="A0A4U8UNW0"/>
<proteinExistence type="predicted"/>
<keyword evidence="4" id="KW-1185">Reference proteome</keyword>
<dbReference type="PROSITE" id="PS51257">
    <property type="entry name" value="PROKAR_LIPOPROTEIN"/>
    <property type="match status" value="1"/>
</dbReference>
<dbReference type="EMBL" id="CM016762">
    <property type="protein sequence ID" value="TMS33975.1"/>
    <property type="molecule type" value="Genomic_DNA"/>
</dbReference>
<evidence type="ECO:0008006" key="5">
    <source>
        <dbReference type="Google" id="ProtNLM"/>
    </source>
</evidence>
<dbReference type="Proteomes" id="UP000298663">
    <property type="component" value="Chromosome X"/>
</dbReference>
<evidence type="ECO:0000313" key="3">
    <source>
        <dbReference type="EMBL" id="TMS33975.1"/>
    </source>
</evidence>
<organism evidence="3 4">
    <name type="scientific">Steinernema carpocapsae</name>
    <name type="common">Entomopathogenic nematode</name>
    <dbReference type="NCBI Taxonomy" id="34508"/>
    <lineage>
        <taxon>Eukaryota</taxon>
        <taxon>Metazoa</taxon>
        <taxon>Ecdysozoa</taxon>
        <taxon>Nematoda</taxon>
        <taxon>Chromadorea</taxon>
        <taxon>Rhabditida</taxon>
        <taxon>Tylenchina</taxon>
        <taxon>Panagrolaimomorpha</taxon>
        <taxon>Strongyloidoidea</taxon>
        <taxon>Steinernematidae</taxon>
        <taxon>Steinernema</taxon>
    </lineage>
</organism>
<feature type="region of interest" description="Disordered" evidence="1">
    <location>
        <begin position="150"/>
        <end position="178"/>
    </location>
</feature>
<evidence type="ECO:0000313" key="4">
    <source>
        <dbReference type="Proteomes" id="UP000298663"/>
    </source>
</evidence>
<feature type="chain" id="PRO_5020679790" description="Secreted protein" evidence="2">
    <location>
        <begin position="25"/>
        <end position="178"/>
    </location>
</feature>
<evidence type="ECO:0000256" key="1">
    <source>
        <dbReference type="SAM" id="MobiDB-lite"/>
    </source>
</evidence>
<dbReference type="EMBL" id="AZBU02000001">
    <property type="protein sequence ID" value="TMS33975.1"/>
    <property type="molecule type" value="Genomic_DNA"/>
</dbReference>
<accession>A0A4U8UNW0</accession>
<keyword evidence="2" id="KW-0732">Signal</keyword>
<reference evidence="3 4" key="2">
    <citation type="journal article" date="2019" name="G3 (Bethesda)">
        <title>Hybrid Assembly of the Genome of the Entomopathogenic Nematode Steinernema carpocapsae Identifies the X-Chromosome.</title>
        <authorList>
            <person name="Serra L."/>
            <person name="Macchietto M."/>
            <person name="Macias-Munoz A."/>
            <person name="McGill C.J."/>
            <person name="Rodriguez I.M."/>
            <person name="Rodriguez B."/>
            <person name="Murad R."/>
            <person name="Mortazavi A."/>
        </authorList>
    </citation>
    <scope>NUCLEOTIDE SEQUENCE [LARGE SCALE GENOMIC DNA]</scope>
    <source>
        <strain evidence="3 4">ALL</strain>
    </source>
</reference>
<protein>
    <recommendedName>
        <fullName evidence="5">Secreted protein</fullName>
    </recommendedName>
</protein>
<feature type="signal peptide" evidence="2">
    <location>
        <begin position="1"/>
        <end position="24"/>
    </location>
</feature>
<sequence>MSRLILTALVTIFVVAVLLPTCFSLACFDSHNVSLLFFDYGTFKPFKGSTVCELPQGHCPLRPRREKEHDHSHPNCPGGQSRVRELLSCAHGQGEQVLHSPAPVLCGGNFSSIQLAQLNYFSSTTTSPRRSSAAYVAPTYVMDWTAIRPSSTTSSRTSRIEDRSIPASPRIPNKIREL</sequence>
<comment type="caution">
    <text evidence="3">The sequence shown here is derived from an EMBL/GenBank/DDBJ whole genome shotgun (WGS) entry which is preliminary data.</text>
</comment>
<gene>
    <name evidence="3" type="ORF">L596_001649</name>
</gene>
<reference evidence="3 4" key="1">
    <citation type="journal article" date="2015" name="Genome Biol.">
        <title>Comparative genomics of Steinernema reveals deeply conserved gene regulatory networks.</title>
        <authorList>
            <person name="Dillman A.R."/>
            <person name="Macchietto M."/>
            <person name="Porter C.F."/>
            <person name="Rogers A."/>
            <person name="Williams B."/>
            <person name="Antoshechkin I."/>
            <person name="Lee M.M."/>
            <person name="Goodwin Z."/>
            <person name="Lu X."/>
            <person name="Lewis E.E."/>
            <person name="Goodrich-Blair H."/>
            <person name="Stock S.P."/>
            <person name="Adams B.J."/>
            <person name="Sternberg P.W."/>
            <person name="Mortazavi A."/>
        </authorList>
    </citation>
    <scope>NUCLEOTIDE SEQUENCE [LARGE SCALE GENOMIC DNA]</scope>
    <source>
        <strain evidence="3 4">ALL</strain>
    </source>
</reference>
<name>A0A4U8UNW0_STECR</name>
<evidence type="ECO:0000256" key="2">
    <source>
        <dbReference type="SAM" id="SignalP"/>
    </source>
</evidence>